<keyword evidence="2" id="KW-1185">Reference proteome</keyword>
<dbReference type="AlphaFoldDB" id="A0AA36F065"/>
<evidence type="ECO:0000313" key="2">
    <source>
        <dbReference type="Proteomes" id="UP001162480"/>
    </source>
</evidence>
<reference evidence="1" key="1">
    <citation type="submission" date="2023-08" db="EMBL/GenBank/DDBJ databases">
        <authorList>
            <person name="Alioto T."/>
            <person name="Alioto T."/>
            <person name="Gomez Garrido J."/>
        </authorList>
    </citation>
    <scope>NUCLEOTIDE SEQUENCE</scope>
</reference>
<organism evidence="1 2">
    <name type="scientific">Octopus vulgaris</name>
    <name type="common">Common octopus</name>
    <dbReference type="NCBI Taxonomy" id="6645"/>
    <lineage>
        <taxon>Eukaryota</taxon>
        <taxon>Metazoa</taxon>
        <taxon>Spiralia</taxon>
        <taxon>Lophotrochozoa</taxon>
        <taxon>Mollusca</taxon>
        <taxon>Cephalopoda</taxon>
        <taxon>Coleoidea</taxon>
        <taxon>Octopodiformes</taxon>
        <taxon>Octopoda</taxon>
        <taxon>Incirrata</taxon>
        <taxon>Octopodidae</taxon>
        <taxon>Octopus</taxon>
    </lineage>
</organism>
<dbReference type="Proteomes" id="UP001162480">
    <property type="component" value="Chromosome 3"/>
</dbReference>
<sequence length="120" mass="13855">MLTALELVEFKIRVLVENTGNEVDRGKEKVDDAIINEGERKNYKNLSIGSIEELNDEDRGMIENITSIIEENLDMEINGFKKISFTDICYFSEYYPNIQTGEKLELKYLLPTAAFDYAMQ</sequence>
<evidence type="ECO:0000313" key="1">
    <source>
        <dbReference type="EMBL" id="CAI9719704.1"/>
    </source>
</evidence>
<accession>A0AA36F065</accession>
<gene>
    <name evidence="1" type="ORF">OCTVUL_1B028485</name>
</gene>
<protein>
    <submittedName>
        <fullName evidence="1">Uncharacterized protein</fullName>
    </submittedName>
</protein>
<dbReference type="EMBL" id="OX597816">
    <property type="protein sequence ID" value="CAI9719704.1"/>
    <property type="molecule type" value="Genomic_DNA"/>
</dbReference>
<proteinExistence type="predicted"/>
<name>A0AA36F065_OCTVU</name>